<dbReference type="EMBL" id="NCKV01006995">
    <property type="protein sequence ID" value="RWS23158.1"/>
    <property type="molecule type" value="Genomic_DNA"/>
</dbReference>
<comment type="caution">
    <text evidence="1">The sequence shown here is derived from an EMBL/GenBank/DDBJ whole genome shotgun (WGS) entry which is preliminary data.</text>
</comment>
<protein>
    <submittedName>
        <fullName evidence="1">Uncharacterized protein</fullName>
    </submittedName>
</protein>
<accession>A0A443S6I3</accession>
<name>A0A443S6I3_9ACAR</name>
<proteinExistence type="predicted"/>
<gene>
    <name evidence="1" type="ORF">B4U80_01570</name>
</gene>
<dbReference type="VEuPathDB" id="VectorBase:LDEU008882"/>
<dbReference type="Proteomes" id="UP000288716">
    <property type="component" value="Unassembled WGS sequence"/>
</dbReference>
<evidence type="ECO:0000313" key="2">
    <source>
        <dbReference type="Proteomes" id="UP000288716"/>
    </source>
</evidence>
<organism evidence="1 2">
    <name type="scientific">Leptotrombidium deliense</name>
    <dbReference type="NCBI Taxonomy" id="299467"/>
    <lineage>
        <taxon>Eukaryota</taxon>
        <taxon>Metazoa</taxon>
        <taxon>Ecdysozoa</taxon>
        <taxon>Arthropoda</taxon>
        <taxon>Chelicerata</taxon>
        <taxon>Arachnida</taxon>
        <taxon>Acari</taxon>
        <taxon>Acariformes</taxon>
        <taxon>Trombidiformes</taxon>
        <taxon>Prostigmata</taxon>
        <taxon>Anystina</taxon>
        <taxon>Parasitengona</taxon>
        <taxon>Trombiculoidea</taxon>
        <taxon>Trombiculidae</taxon>
        <taxon>Leptotrombidium</taxon>
    </lineage>
</organism>
<reference evidence="1 2" key="1">
    <citation type="journal article" date="2018" name="Gigascience">
        <title>Genomes of trombidid mites reveal novel predicted allergens and laterally-transferred genes associated with secondary metabolism.</title>
        <authorList>
            <person name="Dong X."/>
            <person name="Chaisiri K."/>
            <person name="Xia D."/>
            <person name="Armstrong S.D."/>
            <person name="Fang Y."/>
            <person name="Donnelly M.J."/>
            <person name="Kadowaki T."/>
            <person name="McGarry J.W."/>
            <person name="Darby A.C."/>
            <person name="Makepeace B.L."/>
        </authorList>
    </citation>
    <scope>NUCLEOTIDE SEQUENCE [LARGE SCALE GENOMIC DNA]</scope>
    <source>
        <strain evidence="1">UoL-UT</strain>
    </source>
</reference>
<keyword evidence="2" id="KW-1185">Reference proteome</keyword>
<sequence length="35" mass="4039">MENNLNATLKVIRDILLLIRITTVIYSSGFSNQWT</sequence>
<dbReference type="AlphaFoldDB" id="A0A443S6I3"/>
<evidence type="ECO:0000313" key="1">
    <source>
        <dbReference type="EMBL" id="RWS23158.1"/>
    </source>
</evidence>